<dbReference type="EMBL" id="CAKXAJ010006094">
    <property type="protein sequence ID" value="CAH2209503.1"/>
    <property type="molecule type" value="Genomic_DNA"/>
</dbReference>
<dbReference type="InterPro" id="IPR045819">
    <property type="entry name" value="TTC7_N"/>
</dbReference>
<comment type="caution">
    <text evidence="2">The sequence shown here is derived from an EMBL/GenBank/DDBJ whole genome shotgun (WGS) entry which is preliminary data.</text>
</comment>
<protein>
    <submittedName>
        <fullName evidence="2">Jg1471 protein</fullName>
    </submittedName>
</protein>
<proteinExistence type="predicted"/>
<evidence type="ECO:0000259" key="1">
    <source>
        <dbReference type="Pfam" id="PF19440"/>
    </source>
</evidence>
<reference evidence="2" key="1">
    <citation type="submission" date="2022-03" db="EMBL/GenBank/DDBJ databases">
        <authorList>
            <person name="Lindestad O."/>
        </authorList>
    </citation>
    <scope>NUCLEOTIDE SEQUENCE</scope>
</reference>
<gene>
    <name evidence="2" type="primary">jg1471</name>
    <name evidence="2" type="ORF">PAEG_LOCUS1901</name>
</gene>
<sequence length="69" mass="7521">RSLRIVAESYAIKGLCLEQTALPGSSSRFKQAERESEMVRIYLFIGPSACPSVCQIDSLTLLSGVRSSI</sequence>
<organism evidence="2 3">
    <name type="scientific">Pararge aegeria aegeria</name>
    <dbReference type="NCBI Taxonomy" id="348720"/>
    <lineage>
        <taxon>Eukaryota</taxon>
        <taxon>Metazoa</taxon>
        <taxon>Ecdysozoa</taxon>
        <taxon>Arthropoda</taxon>
        <taxon>Hexapoda</taxon>
        <taxon>Insecta</taxon>
        <taxon>Pterygota</taxon>
        <taxon>Neoptera</taxon>
        <taxon>Endopterygota</taxon>
        <taxon>Lepidoptera</taxon>
        <taxon>Glossata</taxon>
        <taxon>Ditrysia</taxon>
        <taxon>Papilionoidea</taxon>
        <taxon>Nymphalidae</taxon>
        <taxon>Satyrinae</taxon>
        <taxon>Satyrini</taxon>
        <taxon>Parargina</taxon>
        <taxon>Pararge</taxon>
    </lineage>
</organism>
<dbReference type="Pfam" id="PF19440">
    <property type="entry name" value="TTC7_N"/>
    <property type="match status" value="1"/>
</dbReference>
<name>A0A8S4QLH2_9NEOP</name>
<keyword evidence="3" id="KW-1185">Reference proteome</keyword>
<evidence type="ECO:0000313" key="2">
    <source>
        <dbReference type="EMBL" id="CAH2209503.1"/>
    </source>
</evidence>
<dbReference type="AlphaFoldDB" id="A0A8S4QLH2"/>
<evidence type="ECO:0000313" key="3">
    <source>
        <dbReference type="Proteomes" id="UP000838756"/>
    </source>
</evidence>
<accession>A0A8S4QLH2</accession>
<feature type="non-terminal residue" evidence="2">
    <location>
        <position position="1"/>
    </location>
</feature>
<dbReference type="Proteomes" id="UP000838756">
    <property type="component" value="Unassembled WGS sequence"/>
</dbReference>
<feature type="domain" description="Tetratricopeptide repeat protein 7 N-terminal" evidence="1">
    <location>
        <begin position="1"/>
        <end position="44"/>
    </location>
</feature>
<dbReference type="OrthoDB" id="29013at2759"/>